<keyword evidence="2" id="KW-1185">Reference proteome</keyword>
<comment type="caution">
    <text evidence="1">The sequence shown here is derived from an EMBL/GenBank/DDBJ whole genome shotgun (WGS) entry which is preliminary data.</text>
</comment>
<proteinExistence type="predicted"/>
<accession>A0A9P4J8M6</accession>
<name>A0A9P4J8M6_9PEZI</name>
<dbReference type="EMBL" id="ML996083">
    <property type="protein sequence ID" value="KAF2155140.1"/>
    <property type="molecule type" value="Genomic_DNA"/>
</dbReference>
<dbReference type="AlphaFoldDB" id="A0A9P4J8M6"/>
<dbReference type="OrthoDB" id="5382058at2759"/>
<evidence type="ECO:0000313" key="2">
    <source>
        <dbReference type="Proteomes" id="UP000799439"/>
    </source>
</evidence>
<evidence type="ECO:0000313" key="1">
    <source>
        <dbReference type="EMBL" id="KAF2155140.1"/>
    </source>
</evidence>
<reference evidence="1" key="1">
    <citation type="journal article" date="2020" name="Stud. Mycol.">
        <title>101 Dothideomycetes genomes: a test case for predicting lifestyles and emergence of pathogens.</title>
        <authorList>
            <person name="Haridas S."/>
            <person name="Albert R."/>
            <person name="Binder M."/>
            <person name="Bloem J."/>
            <person name="Labutti K."/>
            <person name="Salamov A."/>
            <person name="Andreopoulos B."/>
            <person name="Baker S."/>
            <person name="Barry K."/>
            <person name="Bills G."/>
            <person name="Bluhm B."/>
            <person name="Cannon C."/>
            <person name="Castanera R."/>
            <person name="Culley D."/>
            <person name="Daum C."/>
            <person name="Ezra D."/>
            <person name="Gonzalez J."/>
            <person name="Henrissat B."/>
            <person name="Kuo A."/>
            <person name="Liang C."/>
            <person name="Lipzen A."/>
            <person name="Lutzoni F."/>
            <person name="Magnuson J."/>
            <person name="Mondo S."/>
            <person name="Nolan M."/>
            <person name="Ohm R."/>
            <person name="Pangilinan J."/>
            <person name="Park H.-J."/>
            <person name="Ramirez L."/>
            <person name="Alfaro M."/>
            <person name="Sun H."/>
            <person name="Tritt A."/>
            <person name="Yoshinaga Y."/>
            <person name="Zwiers L.-H."/>
            <person name="Turgeon B."/>
            <person name="Goodwin S."/>
            <person name="Spatafora J."/>
            <person name="Crous P."/>
            <person name="Grigoriev I."/>
        </authorList>
    </citation>
    <scope>NUCLEOTIDE SEQUENCE</scope>
    <source>
        <strain evidence="1">CBS 260.36</strain>
    </source>
</reference>
<gene>
    <name evidence="1" type="ORF">K461DRAFT_292024</name>
</gene>
<sequence length="252" mass="27533">MEAVLAEFTIAHRTSSRLYGTPTDHSVLVSPAPASSPLDTIQEAIGHSKISWSALRQSLQVLTIDAVTAVYPSYNESGFTNVSSDLYHSAYAPYQACLPTENILLGALSSYQLAKPDWSDASEVVDWQNLMEVGNKRFAGPVVLLSGNNNGSDRIIFFDGPLLDSILSSVDRLCGLMKQEGWEESHGVVGYKGVNHFPIIQASESLWLDWIKQRLNGASSSPLLVVALDRKVYLWRPRYLAGHCAALPGRVG</sequence>
<dbReference type="Proteomes" id="UP000799439">
    <property type="component" value="Unassembled WGS sequence"/>
</dbReference>
<organism evidence="1 2">
    <name type="scientific">Myriangium duriaei CBS 260.36</name>
    <dbReference type="NCBI Taxonomy" id="1168546"/>
    <lineage>
        <taxon>Eukaryota</taxon>
        <taxon>Fungi</taxon>
        <taxon>Dikarya</taxon>
        <taxon>Ascomycota</taxon>
        <taxon>Pezizomycotina</taxon>
        <taxon>Dothideomycetes</taxon>
        <taxon>Dothideomycetidae</taxon>
        <taxon>Myriangiales</taxon>
        <taxon>Myriangiaceae</taxon>
        <taxon>Myriangium</taxon>
    </lineage>
</organism>
<protein>
    <submittedName>
        <fullName evidence="1">Uncharacterized protein</fullName>
    </submittedName>
</protein>